<evidence type="ECO:0000313" key="2">
    <source>
        <dbReference type="Proteomes" id="UP001249959"/>
    </source>
</evidence>
<dbReference type="EMBL" id="JAVNWW010000008">
    <property type="protein sequence ID" value="MDU0809649.1"/>
    <property type="molecule type" value="Genomic_DNA"/>
</dbReference>
<dbReference type="RefSeq" id="WP_316070898.1">
    <property type="nucleotide sequence ID" value="NZ_JAVNWW010000008.1"/>
</dbReference>
<comment type="caution">
    <text evidence="1">The sequence shown here is derived from an EMBL/GenBank/DDBJ whole genome shotgun (WGS) entry which is preliminary data.</text>
</comment>
<organism evidence="1 2">
    <name type="scientific">Aquirufa regiilacus</name>
    <dbReference type="NCBI Taxonomy" id="3024868"/>
    <lineage>
        <taxon>Bacteria</taxon>
        <taxon>Pseudomonadati</taxon>
        <taxon>Bacteroidota</taxon>
        <taxon>Cytophagia</taxon>
        <taxon>Cytophagales</taxon>
        <taxon>Flectobacillaceae</taxon>
        <taxon>Aquirufa</taxon>
    </lineage>
</organism>
<name>A0ABU3TV27_9BACT</name>
<proteinExistence type="predicted"/>
<protein>
    <submittedName>
        <fullName evidence="1">Uncharacterized protein</fullName>
    </submittedName>
</protein>
<reference evidence="1 2" key="1">
    <citation type="submission" date="2023-09" db="EMBL/GenBank/DDBJ databases">
        <title>Aquirufa genomes.</title>
        <authorList>
            <person name="Pitt A."/>
        </authorList>
    </citation>
    <scope>NUCLEOTIDE SEQUENCE [LARGE SCALE GENOMIC DNA]</scope>
    <source>
        <strain evidence="1 2">LEOWEIH-7C</strain>
    </source>
</reference>
<evidence type="ECO:0000313" key="1">
    <source>
        <dbReference type="EMBL" id="MDU0809649.1"/>
    </source>
</evidence>
<accession>A0ABU3TV27</accession>
<dbReference type="Proteomes" id="UP001249959">
    <property type="component" value="Unassembled WGS sequence"/>
</dbReference>
<keyword evidence="2" id="KW-1185">Reference proteome</keyword>
<gene>
    <name evidence="1" type="ORF">PQG45_11475</name>
</gene>
<sequence>MEVHHHSHHPKKWKEYVTEFIMLFAAVTLGFLAENYREHQVIEHRIELNKIAILKDLQADSSEIAKVLTSGDKMIEKFNKVNHILYLSKTNRISQAQFIDSIKVIPEFFARTSTLYMNNSSFKNMQSSGLFTSLEESELKHTLSIYYEVDFKAIQSLNEFFDQIGNNFNNQLPIGLGSLIRDKNQFQTTYEMNNPVFFENFILSLPKTKALLQSDDFIYEVQKYYNYIFVYRTSLRQAKKSNDTLIKLLRAEIK</sequence>